<dbReference type="EMBL" id="CAJJDP010000068">
    <property type="protein sequence ID" value="CAD8177627.1"/>
    <property type="molecule type" value="Genomic_DNA"/>
</dbReference>
<gene>
    <name evidence="2" type="ORF">POCTA_138.1.T0690152</name>
</gene>
<dbReference type="OMA" id="GFMHYYG"/>
<protein>
    <submittedName>
        <fullName evidence="2">Uncharacterized protein</fullName>
    </submittedName>
</protein>
<dbReference type="SMART" id="SM00671">
    <property type="entry name" value="SEL1"/>
    <property type="match status" value="7"/>
</dbReference>
<dbReference type="PANTHER" id="PTHR11102:SF147">
    <property type="entry name" value="SEL1L ADAPTOR SUBUNIT OF ERAD E3 UBIQUITIN LIGASE"/>
    <property type="match status" value="1"/>
</dbReference>
<dbReference type="AlphaFoldDB" id="A0A8S1VL77"/>
<dbReference type="GO" id="GO:0036503">
    <property type="term" value="P:ERAD pathway"/>
    <property type="evidence" value="ECO:0007669"/>
    <property type="project" value="TreeGrafter"/>
</dbReference>
<organism evidence="2 3">
    <name type="scientific">Paramecium octaurelia</name>
    <dbReference type="NCBI Taxonomy" id="43137"/>
    <lineage>
        <taxon>Eukaryota</taxon>
        <taxon>Sar</taxon>
        <taxon>Alveolata</taxon>
        <taxon>Ciliophora</taxon>
        <taxon>Intramacronucleata</taxon>
        <taxon>Oligohymenophorea</taxon>
        <taxon>Peniculida</taxon>
        <taxon>Parameciidae</taxon>
        <taxon>Paramecium</taxon>
    </lineage>
</organism>
<evidence type="ECO:0000313" key="2">
    <source>
        <dbReference type="EMBL" id="CAD8177627.1"/>
    </source>
</evidence>
<dbReference type="InterPro" id="IPR006597">
    <property type="entry name" value="Sel1-like"/>
</dbReference>
<dbReference type="OrthoDB" id="423970at2759"/>
<name>A0A8S1VL77_PAROT</name>
<comment type="similarity">
    <text evidence="1">Belongs to the sel-1 family.</text>
</comment>
<evidence type="ECO:0000313" key="3">
    <source>
        <dbReference type="Proteomes" id="UP000683925"/>
    </source>
</evidence>
<proteinExistence type="inferred from homology"/>
<dbReference type="GO" id="GO:0005789">
    <property type="term" value="C:endoplasmic reticulum membrane"/>
    <property type="evidence" value="ECO:0007669"/>
    <property type="project" value="TreeGrafter"/>
</dbReference>
<dbReference type="PANTHER" id="PTHR11102">
    <property type="entry name" value="SEL-1-LIKE PROTEIN"/>
    <property type="match status" value="1"/>
</dbReference>
<comment type="caution">
    <text evidence="2">The sequence shown here is derived from an EMBL/GenBank/DDBJ whole genome shotgun (WGS) entry which is preliminary data.</text>
</comment>
<reference evidence="2" key="1">
    <citation type="submission" date="2021-01" db="EMBL/GenBank/DDBJ databases">
        <authorList>
            <consortium name="Genoscope - CEA"/>
            <person name="William W."/>
        </authorList>
    </citation>
    <scope>NUCLEOTIDE SEQUENCE</scope>
</reference>
<sequence>MSQLVEYNSLIAVLSSFIHSTGEIQAISQQRESKMLDEGLIILSNIIKMIILTLLLGVCAQNNVIELLKEWEIHIEQSSSESQYTFKQILNEFKNEIPRQYQSKFFRMYGQYIFYGLENENSIDFARALYYFKRSSDLGDINSQFYLSLLTYLNLDGSYNLQSKLNPETKFYRYVKEKYQSISLVDLYFSAIQGFQQSGVAIAFRYWKGIGVNQNCSNSAMFYLSVLEEVANTPIKAKYISENRQVAKVLYDSNFYMNHELDIFGHAQIFENLNIITYESAIEVKQLAYNYYYGLNGLRRNFAKAYQLYYKLYDQLNDKESGIKVAQMHIENLGVEEPNYILAFQILNKIETKNQDFLGRIQNALGYMYYQGLGVQKDIIKAQDCFRKAADLQNNDGLFNLGSLYMLPSTIQRERNQQKGVQLIEQAAVTGHAMAQYSLALILLDGVDLFYSCDLAATLLHASSSKGPWADTLKTANYLFQQEQYAQSLSKYFEAGYSGFNVAIQNAAVVMEQNDAFYYDTLHFSEVQSRLDRDPVYQIRGVANKDAFEYLYSDYLKFVNYSTLYDLLQLDSFYLNGALQYRFLTQCAKEREAICHMKLGDYYYNGKYEEVDFKKSFQHYKKALEGQLMDAMKGHVYFNLGLMYALGQGVIMNRTKSAEIFELSINAYSLIPIAPVTVQVQILDFWVNVYRQIDQSGIEQFLDVNYWEFANGMIQAFEMWVMENCKAIGNVAAGSLVVILFGWRLKLINQQN</sequence>
<keyword evidence="3" id="KW-1185">Reference proteome</keyword>
<dbReference type="Pfam" id="PF08238">
    <property type="entry name" value="Sel1"/>
    <property type="match status" value="8"/>
</dbReference>
<dbReference type="InterPro" id="IPR050767">
    <property type="entry name" value="Sel1_AlgK"/>
</dbReference>
<evidence type="ECO:0000256" key="1">
    <source>
        <dbReference type="ARBA" id="ARBA00038101"/>
    </source>
</evidence>
<accession>A0A8S1VL77</accession>
<dbReference type="Proteomes" id="UP000683925">
    <property type="component" value="Unassembled WGS sequence"/>
</dbReference>